<evidence type="ECO:0000256" key="1">
    <source>
        <dbReference type="ARBA" id="ARBA00004437"/>
    </source>
</evidence>
<evidence type="ECO:0000256" key="5">
    <source>
        <dbReference type="ARBA" id="ARBA00026215"/>
    </source>
</evidence>
<dbReference type="EMBL" id="NEDP02076717">
    <property type="protein sequence ID" value="OWF35625.1"/>
    <property type="molecule type" value="Genomic_DNA"/>
</dbReference>
<dbReference type="AlphaFoldDB" id="A0A210PGL0"/>
<comment type="caution">
    <text evidence="6">The sequence shown here is derived from an EMBL/GenBank/DDBJ whole genome shotgun (WGS) entry which is preliminary data.</text>
</comment>
<keyword evidence="7" id="KW-1185">Reference proteome</keyword>
<proteinExistence type="predicted"/>
<accession>A0A210PGL0</accession>
<dbReference type="GO" id="GO:0005829">
    <property type="term" value="C:cytosol"/>
    <property type="evidence" value="ECO:0007669"/>
    <property type="project" value="TreeGrafter"/>
</dbReference>
<gene>
    <name evidence="6" type="ORF">KP79_PYT13855</name>
</gene>
<dbReference type="PANTHER" id="PTHR33958:SF1">
    <property type="entry name" value="CILIA- AND FLAGELLA-ASSOCIATED PROTEIN 418"/>
    <property type="match status" value="1"/>
</dbReference>
<protein>
    <recommendedName>
        <fullName evidence="5">Cilia- and flagella-associated protein 418</fullName>
    </recommendedName>
</protein>
<dbReference type="OrthoDB" id="259905at2759"/>
<dbReference type="PANTHER" id="PTHR33958">
    <property type="entry name" value="PROTEIN C8ORF37"/>
    <property type="match status" value="1"/>
</dbReference>
<comment type="subcellular location">
    <subcellularLocation>
        <location evidence="2">Cytoplasm</location>
    </subcellularLocation>
    <subcellularLocation>
        <location evidence="1">Photoreceptor inner segment</location>
    </subcellularLocation>
</comment>
<evidence type="ECO:0000313" key="7">
    <source>
        <dbReference type="Proteomes" id="UP000242188"/>
    </source>
</evidence>
<dbReference type="InterPro" id="IPR029239">
    <property type="entry name" value="CFAP418"/>
</dbReference>
<evidence type="ECO:0000256" key="3">
    <source>
        <dbReference type="ARBA" id="ARBA00022490"/>
    </source>
</evidence>
<dbReference type="Pfam" id="PF14996">
    <property type="entry name" value="RMP"/>
    <property type="match status" value="1"/>
</dbReference>
<dbReference type="Proteomes" id="UP000242188">
    <property type="component" value="Unassembled WGS sequence"/>
</dbReference>
<organism evidence="6 7">
    <name type="scientific">Mizuhopecten yessoensis</name>
    <name type="common">Japanese scallop</name>
    <name type="synonym">Patinopecten yessoensis</name>
    <dbReference type="NCBI Taxonomy" id="6573"/>
    <lineage>
        <taxon>Eukaryota</taxon>
        <taxon>Metazoa</taxon>
        <taxon>Spiralia</taxon>
        <taxon>Lophotrochozoa</taxon>
        <taxon>Mollusca</taxon>
        <taxon>Bivalvia</taxon>
        <taxon>Autobranchia</taxon>
        <taxon>Pteriomorphia</taxon>
        <taxon>Pectinida</taxon>
        <taxon>Pectinoidea</taxon>
        <taxon>Pectinidae</taxon>
        <taxon>Mizuhopecten</taxon>
    </lineage>
</organism>
<evidence type="ECO:0000313" key="6">
    <source>
        <dbReference type="EMBL" id="OWF35625.1"/>
    </source>
</evidence>
<name>A0A210PGL0_MIZYE</name>
<sequence>MADDLDDLLDEVETKYCAKAKQKNKQPNRNRKSTEDDLDDILNDITVDADFKPIKSSDIQSGNQTGMRPESARKCFPVYIGGSASSLGMGNSMNPRCCDQMRCTSCDFKVAIFDNFEWDASTDYLFLRNNCPDFQRLKPKLHSKRGCRAYCCQCCHRSISTVEQLTDPSLKWVCGKH</sequence>
<evidence type="ECO:0000256" key="4">
    <source>
        <dbReference type="ARBA" id="ARBA00024819"/>
    </source>
</evidence>
<dbReference type="GO" id="GO:0001917">
    <property type="term" value="C:photoreceptor inner segment"/>
    <property type="evidence" value="ECO:0007669"/>
    <property type="project" value="UniProtKB-SubCell"/>
</dbReference>
<dbReference type="STRING" id="6573.A0A210PGL0"/>
<reference evidence="6 7" key="1">
    <citation type="journal article" date="2017" name="Nat. Ecol. Evol.">
        <title>Scallop genome provides insights into evolution of bilaterian karyotype and development.</title>
        <authorList>
            <person name="Wang S."/>
            <person name="Zhang J."/>
            <person name="Jiao W."/>
            <person name="Li J."/>
            <person name="Xun X."/>
            <person name="Sun Y."/>
            <person name="Guo X."/>
            <person name="Huan P."/>
            <person name="Dong B."/>
            <person name="Zhang L."/>
            <person name="Hu X."/>
            <person name="Sun X."/>
            <person name="Wang J."/>
            <person name="Zhao C."/>
            <person name="Wang Y."/>
            <person name="Wang D."/>
            <person name="Huang X."/>
            <person name="Wang R."/>
            <person name="Lv J."/>
            <person name="Li Y."/>
            <person name="Zhang Z."/>
            <person name="Liu B."/>
            <person name="Lu W."/>
            <person name="Hui Y."/>
            <person name="Liang J."/>
            <person name="Zhou Z."/>
            <person name="Hou R."/>
            <person name="Li X."/>
            <person name="Liu Y."/>
            <person name="Li H."/>
            <person name="Ning X."/>
            <person name="Lin Y."/>
            <person name="Zhao L."/>
            <person name="Xing Q."/>
            <person name="Dou J."/>
            <person name="Li Y."/>
            <person name="Mao J."/>
            <person name="Guo H."/>
            <person name="Dou H."/>
            <person name="Li T."/>
            <person name="Mu C."/>
            <person name="Jiang W."/>
            <person name="Fu Q."/>
            <person name="Fu X."/>
            <person name="Miao Y."/>
            <person name="Liu J."/>
            <person name="Yu Q."/>
            <person name="Li R."/>
            <person name="Liao H."/>
            <person name="Li X."/>
            <person name="Kong Y."/>
            <person name="Jiang Z."/>
            <person name="Chourrout D."/>
            <person name="Li R."/>
            <person name="Bao Z."/>
        </authorList>
    </citation>
    <scope>NUCLEOTIDE SEQUENCE [LARGE SCALE GENOMIC DNA]</scope>
    <source>
        <strain evidence="6 7">PY_sf001</strain>
    </source>
</reference>
<keyword evidence="3" id="KW-0963">Cytoplasm</keyword>
<evidence type="ECO:0000256" key="2">
    <source>
        <dbReference type="ARBA" id="ARBA00004496"/>
    </source>
</evidence>
<comment type="function">
    <text evidence="4">May be involved in photoreceptor outer segment disk morphogenesis.</text>
</comment>